<dbReference type="SUPFAM" id="SSF49879">
    <property type="entry name" value="SMAD/FHA domain"/>
    <property type="match status" value="1"/>
</dbReference>
<dbReference type="PROSITE" id="PS50006">
    <property type="entry name" value="FHA_DOMAIN"/>
    <property type="match status" value="1"/>
</dbReference>
<dbReference type="SMART" id="SM00220">
    <property type="entry name" value="S_TKc"/>
    <property type="match status" value="1"/>
</dbReference>
<dbReference type="InterPro" id="IPR008984">
    <property type="entry name" value="SMAD_FHA_dom_sf"/>
</dbReference>
<dbReference type="InterPro" id="IPR000253">
    <property type="entry name" value="FHA_dom"/>
</dbReference>
<dbReference type="GO" id="GO:0005737">
    <property type="term" value="C:cytoplasm"/>
    <property type="evidence" value="ECO:0007669"/>
    <property type="project" value="TreeGrafter"/>
</dbReference>
<reference evidence="5" key="1">
    <citation type="submission" date="2015-01" db="EMBL/GenBank/DDBJ databases">
        <authorList>
            <person name="Durling Mikael"/>
        </authorList>
    </citation>
    <scope>NUCLEOTIDE SEQUENCE</scope>
</reference>
<dbReference type="InterPro" id="IPR011009">
    <property type="entry name" value="Kinase-like_dom_sf"/>
</dbReference>
<dbReference type="PANTHER" id="PTHR24361:SF678">
    <property type="entry name" value="SPORULATION-SPECIFIC PROTEIN 1"/>
    <property type="match status" value="1"/>
</dbReference>
<dbReference type="InterPro" id="IPR000719">
    <property type="entry name" value="Prot_kinase_dom"/>
</dbReference>
<evidence type="ECO:0008006" key="6">
    <source>
        <dbReference type="Google" id="ProtNLM"/>
    </source>
</evidence>
<dbReference type="SUPFAM" id="SSF56112">
    <property type="entry name" value="Protein kinase-like (PK-like)"/>
    <property type="match status" value="1"/>
</dbReference>
<dbReference type="GO" id="GO:0004672">
    <property type="term" value="F:protein kinase activity"/>
    <property type="evidence" value="ECO:0007669"/>
    <property type="project" value="InterPro"/>
</dbReference>
<organism evidence="5">
    <name type="scientific">Bionectria ochroleuca</name>
    <name type="common">Gliocladium roseum</name>
    <dbReference type="NCBI Taxonomy" id="29856"/>
    <lineage>
        <taxon>Eukaryota</taxon>
        <taxon>Fungi</taxon>
        <taxon>Dikarya</taxon>
        <taxon>Ascomycota</taxon>
        <taxon>Pezizomycotina</taxon>
        <taxon>Sordariomycetes</taxon>
        <taxon>Hypocreomycetidae</taxon>
        <taxon>Hypocreales</taxon>
        <taxon>Bionectriaceae</taxon>
        <taxon>Clonostachys</taxon>
    </lineage>
</organism>
<proteinExistence type="inferred from homology"/>
<dbReference type="CDD" id="cd00180">
    <property type="entry name" value="PKc"/>
    <property type="match status" value="1"/>
</dbReference>
<evidence type="ECO:0000256" key="2">
    <source>
        <dbReference type="SAM" id="MobiDB-lite"/>
    </source>
</evidence>
<evidence type="ECO:0000313" key="5">
    <source>
        <dbReference type="EMBL" id="CEO46257.1"/>
    </source>
</evidence>
<dbReference type="InterPro" id="IPR053235">
    <property type="entry name" value="Ser_Thr_kinase"/>
</dbReference>
<name>A0A0B7JSL9_BIOOC</name>
<feature type="region of interest" description="Disordered" evidence="2">
    <location>
        <begin position="523"/>
        <end position="549"/>
    </location>
</feature>
<evidence type="ECO:0000259" key="3">
    <source>
        <dbReference type="PROSITE" id="PS50006"/>
    </source>
</evidence>
<feature type="domain" description="FHA" evidence="3">
    <location>
        <begin position="95"/>
        <end position="138"/>
    </location>
</feature>
<sequence>FRLKKKKQYFSKDFCNIPNHSIFVLDFLRPLCLALHKTFIMASGVQDSSFLLLFRLEPDNNMNEKRSSHKSNKSNCGSEFEIGLDHSRRGRTTLATVGRDVNCDVVISDPVISRLQCSFEINPANGLISLIDRSRLGTTDVGGEKSIGFPRTAQRQVVVLPGFNDKLFLCGKQGYRFFIRWELEASEVIKCVKAYVNDVVPEPPHRALTLDLSGEYRTNRIGADDALTAVQSRAMSRLYTPGAEPQEMTWEAIETIKKNRCGTVSRAANGFTGGLIAVKKINAKKLGRSRNSLLQLEKTVESLRNISHDHIVSIITSTGWCDNSLEIAMELKDGNLQSLVDSWVDRQLHPSAIDALGLKALYHSLLGLKWLHDHRFVHGSIAPHNILFTQGGDNPNSIHSFDFVLADFGLSTADPKDEYNKIFIAPERHYADRNAGRKSDIWSLYVTMLMVLQADDDFAFNIRSYDMDMGQHFDNVVQAARSTTGSLQNLHVMARKNPEERWSANEVLEHFFKLGHWLDRPLPPPDQLPRDRRQYGPSSYKAPRRNLTRQSTMEKLKQTGDNILRRITGDISDAVGRRGMTFRGHV</sequence>
<accession>A0A0B7JSL9</accession>
<dbReference type="Gene3D" id="2.60.200.20">
    <property type="match status" value="1"/>
</dbReference>
<evidence type="ECO:0000256" key="1">
    <source>
        <dbReference type="ARBA" id="ARBA00005575"/>
    </source>
</evidence>
<dbReference type="EMBL" id="CDPU01000004">
    <property type="protein sequence ID" value="CEO46257.1"/>
    <property type="molecule type" value="Genomic_DNA"/>
</dbReference>
<protein>
    <recommendedName>
        <fullName evidence="6">Protein kinase domain-containing protein</fullName>
    </recommendedName>
</protein>
<dbReference type="Pfam" id="PF00498">
    <property type="entry name" value="FHA"/>
    <property type="match status" value="1"/>
</dbReference>
<dbReference type="CDD" id="cd00060">
    <property type="entry name" value="FHA"/>
    <property type="match status" value="1"/>
</dbReference>
<dbReference type="PANTHER" id="PTHR24361">
    <property type="entry name" value="MITOGEN-ACTIVATED KINASE KINASE KINASE"/>
    <property type="match status" value="1"/>
</dbReference>
<dbReference type="PROSITE" id="PS50011">
    <property type="entry name" value="PROTEIN_KINASE_DOM"/>
    <property type="match status" value="1"/>
</dbReference>
<feature type="non-terminal residue" evidence="5">
    <location>
        <position position="1"/>
    </location>
</feature>
<dbReference type="Pfam" id="PF00069">
    <property type="entry name" value="Pkinase"/>
    <property type="match status" value="1"/>
</dbReference>
<evidence type="ECO:0000259" key="4">
    <source>
        <dbReference type="PROSITE" id="PS50011"/>
    </source>
</evidence>
<dbReference type="AlphaFoldDB" id="A0A0B7JSL9"/>
<dbReference type="Gene3D" id="1.10.510.10">
    <property type="entry name" value="Transferase(Phosphotransferase) domain 1"/>
    <property type="match status" value="1"/>
</dbReference>
<dbReference type="GO" id="GO:0005524">
    <property type="term" value="F:ATP binding"/>
    <property type="evidence" value="ECO:0007669"/>
    <property type="project" value="InterPro"/>
</dbReference>
<gene>
    <name evidence="5" type="ORF">BN869_000002312_1</name>
</gene>
<feature type="domain" description="Protein kinase" evidence="4">
    <location>
        <begin position="250"/>
        <end position="513"/>
    </location>
</feature>
<comment type="similarity">
    <text evidence="1">Belongs to the protein kinase superfamily. CAMK Ser/Thr protein kinase family. CHEK2 subfamily.</text>
</comment>